<name>A0AAV3X0F5_9CYAN</name>
<dbReference type="GO" id="GO:0043190">
    <property type="term" value="C:ATP-binding cassette (ABC) transporter complex"/>
    <property type="evidence" value="ECO:0007669"/>
    <property type="project" value="InterPro"/>
</dbReference>
<dbReference type="InterPro" id="IPR013611">
    <property type="entry name" value="Transp-assoc_OB_typ2"/>
</dbReference>
<reference evidence="2" key="1">
    <citation type="submission" date="2019-10" db="EMBL/GenBank/DDBJ databases">
        <title>Draft genome sequece of Microseira wollei NIES-4236.</title>
        <authorList>
            <person name="Yamaguchi H."/>
            <person name="Suzuki S."/>
            <person name="Kawachi M."/>
        </authorList>
    </citation>
    <scope>NUCLEOTIDE SEQUENCE</scope>
    <source>
        <strain evidence="2">NIES-4236</strain>
    </source>
</reference>
<dbReference type="Pfam" id="PF08402">
    <property type="entry name" value="TOBE_2"/>
    <property type="match status" value="1"/>
</dbReference>
<dbReference type="GO" id="GO:0022857">
    <property type="term" value="F:transmembrane transporter activity"/>
    <property type="evidence" value="ECO:0007669"/>
    <property type="project" value="InterPro"/>
</dbReference>
<dbReference type="RefSeq" id="WP_226572879.1">
    <property type="nucleotide sequence ID" value="NZ_BLAY01000001.1"/>
</dbReference>
<dbReference type="InterPro" id="IPR008995">
    <property type="entry name" value="Mo/tungstate-bd_C_term_dom"/>
</dbReference>
<organism evidence="2 3">
    <name type="scientific">Microseira wollei NIES-4236</name>
    <dbReference type="NCBI Taxonomy" id="2530354"/>
    <lineage>
        <taxon>Bacteria</taxon>
        <taxon>Bacillati</taxon>
        <taxon>Cyanobacteriota</taxon>
        <taxon>Cyanophyceae</taxon>
        <taxon>Oscillatoriophycideae</taxon>
        <taxon>Aerosakkonematales</taxon>
        <taxon>Aerosakkonemataceae</taxon>
        <taxon>Microseira</taxon>
    </lineage>
</organism>
<dbReference type="Proteomes" id="UP001050975">
    <property type="component" value="Unassembled WGS sequence"/>
</dbReference>
<gene>
    <name evidence="2" type="ORF">MiSe_01760</name>
</gene>
<sequence>MGIRPEDIRVIEPRRREEREEEEEGELEASVKVLEPLGREVLLRVGLDGVDVQMNVQVGGSWRGKVGDRISIQFDLDRLFVFDPVTGDTLYPLK</sequence>
<comment type="caution">
    <text evidence="2">The sequence shown here is derived from an EMBL/GenBank/DDBJ whole genome shotgun (WGS) entry which is preliminary data.</text>
</comment>
<proteinExistence type="predicted"/>
<feature type="domain" description="Transport-associated OB type 2" evidence="1">
    <location>
        <begin position="2"/>
        <end position="82"/>
    </location>
</feature>
<dbReference type="SUPFAM" id="SSF50331">
    <property type="entry name" value="MOP-like"/>
    <property type="match status" value="1"/>
</dbReference>
<accession>A0AAV3X0F5</accession>
<evidence type="ECO:0000313" key="2">
    <source>
        <dbReference type="EMBL" id="GET35434.1"/>
    </source>
</evidence>
<protein>
    <submittedName>
        <fullName evidence="2">ABC transporter related</fullName>
    </submittedName>
</protein>
<dbReference type="AlphaFoldDB" id="A0AAV3X0F5"/>
<evidence type="ECO:0000313" key="3">
    <source>
        <dbReference type="Proteomes" id="UP001050975"/>
    </source>
</evidence>
<dbReference type="Gene3D" id="2.40.50.140">
    <property type="entry name" value="Nucleic acid-binding proteins"/>
    <property type="match status" value="1"/>
</dbReference>
<evidence type="ECO:0000259" key="1">
    <source>
        <dbReference type="Pfam" id="PF08402"/>
    </source>
</evidence>
<dbReference type="InterPro" id="IPR012340">
    <property type="entry name" value="NA-bd_OB-fold"/>
</dbReference>
<dbReference type="Gene3D" id="2.40.50.100">
    <property type="match status" value="1"/>
</dbReference>
<keyword evidence="3" id="KW-1185">Reference proteome</keyword>
<dbReference type="EMBL" id="BLAY01000001">
    <property type="protein sequence ID" value="GET35434.1"/>
    <property type="molecule type" value="Genomic_DNA"/>
</dbReference>
<dbReference type="GO" id="GO:0005524">
    <property type="term" value="F:ATP binding"/>
    <property type="evidence" value="ECO:0007669"/>
    <property type="project" value="InterPro"/>
</dbReference>